<name>A0A0D8HJ36_9ACTN</name>
<dbReference type="STRING" id="1280514.AXFE_10610"/>
<feature type="region of interest" description="Disordered" evidence="1">
    <location>
        <begin position="1"/>
        <end position="22"/>
    </location>
</feature>
<sequence>MANRTEAVGGAPASGLSRPSKAYPKDRICKEVNCDTKLSIYNSGKFCYSHQPLTVPRTRGRKIN</sequence>
<evidence type="ECO:0000256" key="1">
    <source>
        <dbReference type="SAM" id="MobiDB-lite"/>
    </source>
</evidence>
<accession>A0A0D8HJ36</accession>
<dbReference type="Proteomes" id="UP000032360">
    <property type="component" value="Unassembled WGS sequence"/>
</dbReference>
<protein>
    <submittedName>
        <fullName evidence="2">Uncharacterized protein</fullName>
    </submittedName>
</protein>
<gene>
    <name evidence="2" type="ORF">AXFE_10610</name>
</gene>
<dbReference type="AlphaFoldDB" id="A0A0D8HJ36"/>
<comment type="caution">
    <text evidence="2">The sequence shown here is derived from an EMBL/GenBank/DDBJ whole genome shotgun (WGS) entry which is preliminary data.</text>
</comment>
<reference evidence="2 3" key="1">
    <citation type="submission" date="2015-01" db="EMBL/GenBank/DDBJ databases">
        <title>Draft genome of the acidophilic iron oxidizer Acidithrix ferrooxidans strain Py-F3.</title>
        <authorList>
            <person name="Poehlein A."/>
            <person name="Eisen S."/>
            <person name="Schloemann M."/>
            <person name="Johnson B.D."/>
            <person name="Daniel R."/>
            <person name="Muehling M."/>
        </authorList>
    </citation>
    <scope>NUCLEOTIDE SEQUENCE [LARGE SCALE GENOMIC DNA]</scope>
    <source>
        <strain evidence="2 3">Py-F3</strain>
    </source>
</reference>
<dbReference type="EMBL" id="JXYS01000026">
    <property type="protein sequence ID" value="KJF17965.1"/>
    <property type="molecule type" value="Genomic_DNA"/>
</dbReference>
<evidence type="ECO:0000313" key="3">
    <source>
        <dbReference type="Proteomes" id="UP000032360"/>
    </source>
</evidence>
<evidence type="ECO:0000313" key="2">
    <source>
        <dbReference type="EMBL" id="KJF17965.1"/>
    </source>
</evidence>
<proteinExistence type="predicted"/>
<keyword evidence="3" id="KW-1185">Reference proteome</keyword>
<organism evidence="2 3">
    <name type="scientific">Acidithrix ferrooxidans</name>
    <dbReference type="NCBI Taxonomy" id="1280514"/>
    <lineage>
        <taxon>Bacteria</taxon>
        <taxon>Bacillati</taxon>
        <taxon>Actinomycetota</taxon>
        <taxon>Acidimicrobiia</taxon>
        <taxon>Acidimicrobiales</taxon>
        <taxon>Acidimicrobiaceae</taxon>
        <taxon>Acidithrix</taxon>
    </lineage>
</organism>